<evidence type="ECO:0000256" key="6">
    <source>
        <dbReference type="RuleBase" id="RU000682"/>
    </source>
</evidence>
<keyword evidence="4 5" id="KW-0539">Nucleus</keyword>
<dbReference type="InterPro" id="IPR000047">
    <property type="entry name" value="HTH_motif"/>
</dbReference>
<name>A0AAV5SW31_9BILA</name>
<accession>A0AAV5SW31</accession>
<keyword evidence="3 5" id="KW-0371">Homeobox</keyword>
<protein>
    <recommendedName>
        <fullName evidence="8">Homeobox domain-containing protein</fullName>
    </recommendedName>
</protein>
<dbReference type="Proteomes" id="UP001432027">
    <property type="component" value="Unassembled WGS sequence"/>
</dbReference>
<dbReference type="GO" id="GO:0000981">
    <property type="term" value="F:DNA-binding transcription factor activity, RNA polymerase II-specific"/>
    <property type="evidence" value="ECO:0007669"/>
    <property type="project" value="TreeGrafter"/>
</dbReference>
<organism evidence="9 10">
    <name type="scientific">Pristionchus entomophagus</name>
    <dbReference type="NCBI Taxonomy" id="358040"/>
    <lineage>
        <taxon>Eukaryota</taxon>
        <taxon>Metazoa</taxon>
        <taxon>Ecdysozoa</taxon>
        <taxon>Nematoda</taxon>
        <taxon>Chromadorea</taxon>
        <taxon>Rhabditida</taxon>
        <taxon>Rhabditina</taxon>
        <taxon>Diplogasteromorpha</taxon>
        <taxon>Diplogasteroidea</taxon>
        <taxon>Neodiplogasteridae</taxon>
        <taxon>Pristionchus</taxon>
    </lineage>
</organism>
<evidence type="ECO:0000259" key="8">
    <source>
        <dbReference type="PROSITE" id="PS50071"/>
    </source>
</evidence>
<evidence type="ECO:0000313" key="9">
    <source>
        <dbReference type="EMBL" id="GMS87406.1"/>
    </source>
</evidence>
<dbReference type="CDD" id="cd00086">
    <property type="entry name" value="homeodomain"/>
    <property type="match status" value="1"/>
</dbReference>
<reference evidence="9" key="1">
    <citation type="submission" date="2023-10" db="EMBL/GenBank/DDBJ databases">
        <title>Genome assembly of Pristionchus species.</title>
        <authorList>
            <person name="Yoshida K."/>
            <person name="Sommer R.J."/>
        </authorList>
    </citation>
    <scope>NUCLEOTIDE SEQUENCE</scope>
    <source>
        <strain evidence="9">RS0144</strain>
    </source>
</reference>
<dbReference type="PANTHER" id="PTHR24327:SF81">
    <property type="entry name" value="HOMEOTIC PROTEIN DISTAL-LESS-RELATED"/>
    <property type="match status" value="1"/>
</dbReference>
<dbReference type="GO" id="GO:0000978">
    <property type="term" value="F:RNA polymerase II cis-regulatory region sequence-specific DNA binding"/>
    <property type="evidence" value="ECO:0007669"/>
    <property type="project" value="TreeGrafter"/>
</dbReference>
<gene>
    <name evidence="9" type="ORF">PENTCL1PPCAC_9581</name>
</gene>
<feature type="region of interest" description="Disordered" evidence="7">
    <location>
        <begin position="47"/>
        <end position="67"/>
    </location>
</feature>
<dbReference type="EMBL" id="BTSX01000003">
    <property type="protein sequence ID" value="GMS87406.1"/>
    <property type="molecule type" value="Genomic_DNA"/>
</dbReference>
<evidence type="ECO:0000313" key="10">
    <source>
        <dbReference type="Proteomes" id="UP001432027"/>
    </source>
</evidence>
<evidence type="ECO:0000256" key="7">
    <source>
        <dbReference type="SAM" id="MobiDB-lite"/>
    </source>
</evidence>
<keyword evidence="2 5" id="KW-0238">DNA-binding</keyword>
<feature type="domain" description="Homeobox" evidence="8">
    <location>
        <begin position="1"/>
        <end position="55"/>
    </location>
</feature>
<dbReference type="SUPFAM" id="SSF46689">
    <property type="entry name" value="Homeodomain-like"/>
    <property type="match status" value="1"/>
</dbReference>
<dbReference type="PRINTS" id="PR00024">
    <property type="entry name" value="HOMEOBOX"/>
</dbReference>
<evidence type="ECO:0000256" key="1">
    <source>
        <dbReference type="ARBA" id="ARBA00004123"/>
    </source>
</evidence>
<evidence type="ECO:0000256" key="2">
    <source>
        <dbReference type="ARBA" id="ARBA00023125"/>
    </source>
</evidence>
<proteinExistence type="predicted"/>
<comment type="caution">
    <text evidence="9">The sequence shown here is derived from an EMBL/GenBank/DDBJ whole genome shotgun (WGS) entry which is preliminary data.</text>
</comment>
<dbReference type="PRINTS" id="PR00031">
    <property type="entry name" value="HTHREPRESSR"/>
</dbReference>
<dbReference type="PANTHER" id="PTHR24327">
    <property type="entry name" value="HOMEOBOX PROTEIN"/>
    <property type="match status" value="1"/>
</dbReference>
<dbReference type="GO" id="GO:0005634">
    <property type="term" value="C:nucleus"/>
    <property type="evidence" value="ECO:0007669"/>
    <property type="project" value="UniProtKB-SubCell"/>
</dbReference>
<dbReference type="AlphaFoldDB" id="A0AAV5SW31"/>
<dbReference type="InterPro" id="IPR020479">
    <property type="entry name" value="HD_metazoa"/>
</dbReference>
<evidence type="ECO:0000256" key="5">
    <source>
        <dbReference type="PROSITE-ProRule" id="PRU00108"/>
    </source>
</evidence>
<feature type="compositionally biased region" description="Acidic residues" evidence="7">
    <location>
        <begin position="55"/>
        <end position="67"/>
    </location>
</feature>
<evidence type="ECO:0000256" key="3">
    <source>
        <dbReference type="ARBA" id="ARBA00023155"/>
    </source>
</evidence>
<dbReference type="Pfam" id="PF00046">
    <property type="entry name" value="Homeodomain"/>
    <property type="match status" value="1"/>
</dbReference>
<dbReference type="InterPro" id="IPR009057">
    <property type="entry name" value="Homeodomain-like_sf"/>
</dbReference>
<dbReference type="InterPro" id="IPR050460">
    <property type="entry name" value="Distal-less_Homeobox_TF"/>
</dbReference>
<dbReference type="Gene3D" id="1.10.10.60">
    <property type="entry name" value="Homeodomain-like"/>
    <property type="match status" value="1"/>
</dbReference>
<comment type="subcellular location">
    <subcellularLocation>
        <location evidence="1 5 6">Nucleus</location>
    </subcellularLocation>
</comment>
<feature type="DNA-binding region" description="Homeobox" evidence="5">
    <location>
        <begin position="3"/>
        <end position="56"/>
    </location>
</feature>
<feature type="non-terminal residue" evidence="9">
    <location>
        <position position="1"/>
    </location>
</feature>
<dbReference type="PROSITE" id="PS50071">
    <property type="entry name" value="HOMEOBOX_2"/>
    <property type="match status" value="1"/>
</dbReference>
<sequence length="67" mass="7563">RTVLTAAQRNALQAASRASRYLALPDRALLGDQIGLTQTQVKIWFQNRRTKQQDDTDEDSVDGYETP</sequence>
<keyword evidence="10" id="KW-1185">Reference proteome</keyword>
<dbReference type="SMART" id="SM00389">
    <property type="entry name" value="HOX"/>
    <property type="match status" value="1"/>
</dbReference>
<evidence type="ECO:0000256" key="4">
    <source>
        <dbReference type="ARBA" id="ARBA00023242"/>
    </source>
</evidence>
<dbReference type="InterPro" id="IPR001356">
    <property type="entry name" value="HD"/>
</dbReference>